<proteinExistence type="inferred from homology"/>
<dbReference type="InterPro" id="IPR035484">
    <property type="entry name" value="SIS_PGI/PMI_1"/>
</dbReference>
<dbReference type="Proteomes" id="UP000184196">
    <property type="component" value="Unassembled WGS sequence"/>
</dbReference>
<dbReference type="Pfam" id="PF01380">
    <property type="entry name" value="SIS"/>
    <property type="match status" value="1"/>
</dbReference>
<dbReference type="GO" id="GO:0005975">
    <property type="term" value="P:carbohydrate metabolic process"/>
    <property type="evidence" value="ECO:0007669"/>
    <property type="project" value="InterPro"/>
</dbReference>
<dbReference type="AlphaFoldDB" id="A0A1M4SA65"/>
<dbReference type="NCBIfam" id="NF006426">
    <property type="entry name" value="PRK08674.1-6"/>
    <property type="match status" value="1"/>
</dbReference>
<dbReference type="EMBL" id="FQUW01000004">
    <property type="protein sequence ID" value="SHE29079.1"/>
    <property type="molecule type" value="Genomic_DNA"/>
</dbReference>
<dbReference type="CDD" id="cd05637">
    <property type="entry name" value="SIS_PGI_PMI_2"/>
    <property type="match status" value="1"/>
</dbReference>
<dbReference type="GO" id="GO:0004347">
    <property type="term" value="F:glucose-6-phosphate isomerase activity"/>
    <property type="evidence" value="ECO:0007669"/>
    <property type="project" value="InterPro"/>
</dbReference>
<protein>
    <submittedName>
        <fullName evidence="4">Bifunctional phosphoglucose/phosphomannose isomerase</fullName>
    </submittedName>
</protein>
<evidence type="ECO:0000256" key="2">
    <source>
        <dbReference type="ARBA" id="ARBA00023235"/>
    </source>
</evidence>
<evidence type="ECO:0000313" key="4">
    <source>
        <dbReference type="EMBL" id="SHE29079.1"/>
    </source>
</evidence>
<evidence type="ECO:0000259" key="3">
    <source>
        <dbReference type="PROSITE" id="PS51464"/>
    </source>
</evidence>
<dbReference type="GO" id="GO:0097367">
    <property type="term" value="F:carbohydrate derivative binding"/>
    <property type="evidence" value="ECO:0007669"/>
    <property type="project" value="InterPro"/>
</dbReference>
<feature type="domain" description="SIS" evidence="3">
    <location>
        <begin position="38"/>
        <end position="174"/>
    </location>
</feature>
<dbReference type="RefSeq" id="WP_073162321.1">
    <property type="nucleotide sequence ID" value="NZ_FQUW01000004.1"/>
</dbReference>
<dbReference type="InterPro" id="IPR046348">
    <property type="entry name" value="SIS_dom_sf"/>
</dbReference>
<accession>A0A1M4SA65</accession>
<dbReference type="CDD" id="cd05017">
    <property type="entry name" value="SIS_PGI_PMI_1"/>
    <property type="match status" value="1"/>
</dbReference>
<gene>
    <name evidence="4" type="ORF">SAMN02745218_00053</name>
</gene>
<name>A0A1M4SA65_9FIRM</name>
<dbReference type="Pfam" id="PF10432">
    <property type="entry name" value="bact-PGI_C"/>
    <property type="match status" value="1"/>
</dbReference>
<organism evidence="4 5">
    <name type="scientific">Desulfofundulus australicus DSM 11792</name>
    <dbReference type="NCBI Taxonomy" id="1121425"/>
    <lineage>
        <taxon>Bacteria</taxon>
        <taxon>Bacillati</taxon>
        <taxon>Bacillota</taxon>
        <taxon>Clostridia</taxon>
        <taxon>Eubacteriales</taxon>
        <taxon>Peptococcaceae</taxon>
        <taxon>Desulfofundulus</taxon>
    </lineage>
</organism>
<evidence type="ECO:0000313" key="5">
    <source>
        <dbReference type="Proteomes" id="UP000184196"/>
    </source>
</evidence>
<keyword evidence="5" id="KW-1185">Reference proteome</keyword>
<dbReference type="PROSITE" id="PS51464">
    <property type="entry name" value="SIS"/>
    <property type="match status" value="1"/>
</dbReference>
<dbReference type="InterPro" id="IPR019490">
    <property type="entry name" value="Glu6P/Mann6P_isomerase_C"/>
</dbReference>
<evidence type="ECO:0000256" key="1">
    <source>
        <dbReference type="ARBA" id="ARBA00010523"/>
    </source>
</evidence>
<dbReference type="Gene3D" id="3.40.50.10490">
    <property type="entry name" value="Glucose-6-phosphate isomerase like protein, domain 1"/>
    <property type="match status" value="2"/>
</dbReference>
<reference evidence="5" key="1">
    <citation type="submission" date="2016-11" db="EMBL/GenBank/DDBJ databases">
        <authorList>
            <person name="Varghese N."/>
            <person name="Submissions S."/>
        </authorList>
    </citation>
    <scope>NUCLEOTIDE SEQUENCE [LARGE SCALE GENOMIC DNA]</scope>
    <source>
        <strain evidence="5">DSM 11792</strain>
    </source>
</reference>
<dbReference type="InterPro" id="IPR001347">
    <property type="entry name" value="SIS_dom"/>
</dbReference>
<sequence>MSVLDDVQAMYAADTKGMLKSLWELPGQCARAWELGMAAQLPPAGQFKHILVTGLGGSAIGGDFLRVYAARRLGVPVVVNRDYVLPEFVGPHTLVFAVSYSGNTEETLSAYARAREKGAALVVLTTGGRLGEMARQDGVPVITVPGGIAPRSATGYLFLPTLAVLYRMGLLPDPGQEVHECVSLLQSMREELKPEVPRDSNPAKMLAAGFYNRIPVIWGSSGTTEVVAQRWKGQINENAKAPAYWNVFPELNHNELVGFEFPGELLRRLYVVILRDPHDHPRVQKRFAITREIMEGAVAGVVEIMARGSGALARLYSLVYIGDYASVYLAMLYGVDPGPVRVIDTLKARLAEE</sequence>
<keyword evidence="2 4" id="KW-0413">Isomerase</keyword>
<dbReference type="OrthoDB" id="9771734at2"/>
<dbReference type="GO" id="GO:1901135">
    <property type="term" value="P:carbohydrate derivative metabolic process"/>
    <property type="evidence" value="ECO:0007669"/>
    <property type="project" value="InterPro"/>
</dbReference>
<comment type="similarity">
    <text evidence="1">Belongs to the PGI/PMI family.</text>
</comment>
<dbReference type="NCBIfam" id="TIGR02128">
    <property type="entry name" value="G6PI_arch"/>
    <property type="match status" value="1"/>
</dbReference>
<dbReference type="NCBIfam" id="NF006423">
    <property type="entry name" value="PRK08674.1-2"/>
    <property type="match status" value="1"/>
</dbReference>
<dbReference type="SUPFAM" id="SSF53697">
    <property type="entry name" value="SIS domain"/>
    <property type="match status" value="1"/>
</dbReference>
<dbReference type="GO" id="GO:0004476">
    <property type="term" value="F:mannose-6-phosphate isomerase activity"/>
    <property type="evidence" value="ECO:0007669"/>
    <property type="project" value="InterPro"/>
</dbReference>